<dbReference type="HAMAP" id="MF_00041">
    <property type="entry name" value="Cys_tRNA_synth"/>
    <property type="match status" value="1"/>
</dbReference>
<name>A0A2N3G707_9ACTN</name>
<dbReference type="PRINTS" id="PR00983">
    <property type="entry name" value="TRNASYNTHCYS"/>
</dbReference>
<dbReference type="Proteomes" id="UP000233654">
    <property type="component" value="Unassembled WGS sequence"/>
</dbReference>
<evidence type="ECO:0000313" key="15">
    <source>
        <dbReference type="EMBL" id="PKQ28402.1"/>
    </source>
</evidence>
<accession>A0A2N3G707</accession>
<dbReference type="FunFam" id="3.40.50.620:FF:000009">
    <property type="entry name" value="Cysteine--tRNA ligase"/>
    <property type="match status" value="1"/>
</dbReference>
<feature type="domain" description="Cysteinyl-tRNA synthetase class Ia DALR" evidence="14">
    <location>
        <begin position="360"/>
        <end position="443"/>
    </location>
</feature>
<dbReference type="PANTHER" id="PTHR10890">
    <property type="entry name" value="CYSTEINYL-TRNA SYNTHETASE"/>
    <property type="match status" value="1"/>
</dbReference>
<evidence type="ECO:0000256" key="10">
    <source>
        <dbReference type="ARBA" id="ARBA00022917"/>
    </source>
</evidence>
<keyword evidence="9 13" id="KW-0067">ATP-binding</keyword>
<dbReference type="GO" id="GO:0005524">
    <property type="term" value="F:ATP binding"/>
    <property type="evidence" value="ECO:0007669"/>
    <property type="project" value="UniProtKB-UniRule"/>
</dbReference>
<evidence type="ECO:0000259" key="14">
    <source>
        <dbReference type="SMART" id="SM00840"/>
    </source>
</evidence>
<evidence type="ECO:0000313" key="16">
    <source>
        <dbReference type="Proteomes" id="UP000233654"/>
    </source>
</evidence>
<dbReference type="Gene3D" id="3.40.50.620">
    <property type="entry name" value="HUPs"/>
    <property type="match status" value="1"/>
</dbReference>
<evidence type="ECO:0000256" key="11">
    <source>
        <dbReference type="ARBA" id="ARBA00023146"/>
    </source>
</evidence>
<dbReference type="InterPro" id="IPR024909">
    <property type="entry name" value="Cys-tRNA/MSH_ligase"/>
</dbReference>
<evidence type="ECO:0000256" key="6">
    <source>
        <dbReference type="ARBA" id="ARBA00022723"/>
    </source>
</evidence>
<keyword evidence="5 13" id="KW-0436">Ligase</keyword>
<evidence type="ECO:0000256" key="5">
    <source>
        <dbReference type="ARBA" id="ARBA00022598"/>
    </source>
</evidence>
<dbReference type="Pfam" id="PF09190">
    <property type="entry name" value="DALR_2"/>
    <property type="match status" value="1"/>
</dbReference>
<dbReference type="SMART" id="SM00840">
    <property type="entry name" value="DALR_2"/>
    <property type="match status" value="1"/>
</dbReference>
<dbReference type="GO" id="GO:0004817">
    <property type="term" value="F:cysteine-tRNA ligase activity"/>
    <property type="evidence" value="ECO:0007669"/>
    <property type="project" value="UniProtKB-UniRule"/>
</dbReference>
<evidence type="ECO:0000256" key="2">
    <source>
        <dbReference type="ARBA" id="ARBA00005594"/>
    </source>
</evidence>
<dbReference type="InterPro" id="IPR014729">
    <property type="entry name" value="Rossmann-like_a/b/a_fold"/>
</dbReference>
<evidence type="ECO:0000256" key="13">
    <source>
        <dbReference type="HAMAP-Rule" id="MF_00041"/>
    </source>
</evidence>
<feature type="short sequence motif" description="'HIGH' region" evidence="13">
    <location>
        <begin position="31"/>
        <end position="41"/>
    </location>
</feature>
<evidence type="ECO:0000256" key="7">
    <source>
        <dbReference type="ARBA" id="ARBA00022741"/>
    </source>
</evidence>
<comment type="cofactor">
    <cofactor evidence="13">
        <name>Zn(2+)</name>
        <dbReference type="ChEBI" id="CHEBI:29105"/>
    </cofactor>
    <text evidence="13">Binds 1 zinc ion per subunit.</text>
</comment>
<dbReference type="GO" id="GO:0008270">
    <property type="term" value="F:zinc ion binding"/>
    <property type="evidence" value="ECO:0007669"/>
    <property type="project" value="UniProtKB-UniRule"/>
</dbReference>
<feature type="binding site" evidence="13">
    <location>
        <position position="270"/>
    </location>
    <ligand>
        <name>ATP</name>
        <dbReference type="ChEBI" id="CHEBI:30616"/>
    </ligand>
</feature>
<keyword evidence="6 13" id="KW-0479">Metal-binding</keyword>
<evidence type="ECO:0000256" key="4">
    <source>
        <dbReference type="ARBA" id="ARBA00022490"/>
    </source>
</evidence>
<dbReference type="PANTHER" id="PTHR10890:SF3">
    <property type="entry name" value="CYSTEINE--TRNA LIGASE, CYTOPLASMIC"/>
    <property type="match status" value="1"/>
</dbReference>
<keyword evidence="7 13" id="KW-0547">Nucleotide-binding</keyword>
<keyword evidence="10 13" id="KW-0648">Protein biosynthesis</keyword>
<comment type="caution">
    <text evidence="15">The sequence shown here is derived from an EMBL/GenBank/DDBJ whole genome shotgun (WGS) entry which is preliminary data.</text>
</comment>
<feature type="binding site" evidence="13">
    <location>
        <position position="239"/>
    </location>
    <ligand>
        <name>Zn(2+)</name>
        <dbReference type="ChEBI" id="CHEBI:29105"/>
    </ligand>
</feature>
<dbReference type="InterPro" id="IPR015803">
    <property type="entry name" value="Cys-tRNA-ligase"/>
</dbReference>
<comment type="catalytic activity">
    <reaction evidence="12 13">
        <text>tRNA(Cys) + L-cysteine + ATP = L-cysteinyl-tRNA(Cys) + AMP + diphosphate</text>
        <dbReference type="Rhea" id="RHEA:17773"/>
        <dbReference type="Rhea" id="RHEA-COMP:9661"/>
        <dbReference type="Rhea" id="RHEA-COMP:9679"/>
        <dbReference type="ChEBI" id="CHEBI:30616"/>
        <dbReference type="ChEBI" id="CHEBI:33019"/>
        <dbReference type="ChEBI" id="CHEBI:35235"/>
        <dbReference type="ChEBI" id="CHEBI:78442"/>
        <dbReference type="ChEBI" id="CHEBI:78517"/>
        <dbReference type="ChEBI" id="CHEBI:456215"/>
        <dbReference type="EC" id="6.1.1.16"/>
    </reaction>
</comment>
<dbReference type="GO" id="GO:0006423">
    <property type="term" value="P:cysteinyl-tRNA aminoacylation"/>
    <property type="evidence" value="ECO:0007669"/>
    <property type="project" value="UniProtKB-UniRule"/>
</dbReference>
<keyword evidence="4 13" id="KW-0963">Cytoplasm</keyword>
<keyword evidence="11 13" id="KW-0030">Aminoacyl-tRNA synthetase</keyword>
<dbReference type="Pfam" id="PF01406">
    <property type="entry name" value="tRNA-synt_1e"/>
    <property type="match status" value="1"/>
</dbReference>
<evidence type="ECO:0000256" key="9">
    <source>
        <dbReference type="ARBA" id="ARBA00022840"/>
    </source>
</evidence>
<feature type="short sequence motif" description="'KMSKS' region" evidence="13">
    <location>
        <begin position="267"/>
        <end position="271"/>
    </location>
</feature>
<dbReference type="NCBIfam" id="TIGR00435">
    <property type="entry name" value="cysS"/>
    <property type="match status" value="1"/>
</dbReference>
<feature type="binding site" evidence="13">
    <location>
        <position position="29"/>
    </location>
    <ligand>
        <name>Zn(2+)</name>
        <dbReference type="ChEBI" id="CHEBI:29105"/>
    </ligand>
</feature>
<feature type="binding site" evidence="13">
    <location>
        <position position="235"/>
    </location>
    <ligand>
        <name>Zn(2+)</name>
        <dbReference type="ChEBI" id="CHEBI:29105"/>
    </ligand>
</feature>
<comment type="subcellular location">
    <subcellularLocation>
        <location evidence="1 13">Cytoplasm</location>
    </subcellularLocation>
</comment>
<dbReference type="GO" id="GO:0005737">
    <property type="term" value="C:cytoplasm"/>
    <property type="evidence" value="ECO:0007669"/>
    <property type="project" value="UniProtKB-SubCell"/>
</dbReference>
<dbReference type="SUPFAM" id="SSF52374">
    <property type="entry name" value="Nucleotidylyl transferase"/>
    <property type="match status" value="1"/>
</dbReference>
<sequence length="489" mass="55459">MSIRVYNTMIRAKEELVPREAGKITMYVCGPTVYNYIHIGNARTFLNFDMIRRYLERRGYEVTFAQNITDVDDKIINKAKEQGVPPEALAEKYRVAFEEDMAALGVKPPDIAPRATKHVADMLEVVKRLVDSGYAYASEGDVYFEVDKFEGYGNLSRRALDEQQHIPTGGPEVERKRGSWDFALWKAAKPGEPSWDSPWGPGRPGWHIECSTMSMKYLEEGFDIHGGGLDLVFPHHENEIAQAEAYSGGRFARYWMHSGMLNIDLEKMSKSLGNIKALRDVLAEHDAATVRMLMLGTHYRSQLNFSDESLNDARASLERISNCRFNLEDVISRSEGAKEDTARIDRENTLVDYLKDARLKFLEHMDDDFNSAAALGVLFEVIRETNTYTSEAGAAGVFCSRHILMECQKTIDEMCAYVGLFQQSPVVTTTPAVDAGPTREELIDLLLQVRQAARDMKSFQLSDRVRDGLADLGVRVEDVEDGYRWRFER</sequence>
<dbReference type="InterPro" id="IPR032678">
    <property type="entry name" value="tRNA-synt_1_cat_dom"/>
</dbReference>
<evidence type="ECO:0000256" key="8">
    <source>
        <dbReference type="ARBA" id="ARBA00022833"/>
    </source>
</evidence>
<evidence type="ECO:0000256" key="3">
    <source>
        <dbReference type="ARBA" id="ARBA00011245"/>
    </source>
</evidence>
<dbReference type="InterPro" id="IPR009080">
    <property type="entry name" value="tRNAsynth_Ia_anticodon-bd"/>
</dbReference>
<evidence type="ECO:0000256" key="12">
    <source>
        <dbReference type="ARBA" id="ARBA00047398"/>
    </source>
</evidence>
<proteinExistence type="inferred from homology"/>
<dbReference type="EMBL" id="PHEX01000017">
    <property type="protein sequence ID" value="PKQ28402.1"/>
    <property type="molecule type" value="Genomic_DNA"/>
</dbReference>
<protein>
    <recommendedName>
        <fullName evidence="13">Cysteine--tRNA ligase</fullName>
        <ecNumber evidence="13">6.1.1.16</ecNumber>
    </recommendedName>
    <alternativeName>
        <fullName evidence="13">Cysteinyl-tRNA synthetase</fullName>
        <shortName evidence="13">CysRS</shortName>
    </alternativeName>
</protein>
<comment type="subunit">
    <text evidence="3 13">Monomer.</text>
</comment>
<feature type="binding site" evidence="13">
    <location>
        <position position="210"/>
    </location>
    <ligand>
        <name>Zn(2+)</name>
        <dbReference type="ChEBI" id="CHEBI:29105"/>
    </ligand>
</feature>
<dbReference type="CDD" id="cd00672">
    <property type="entry name" value="CysRS_core"/>
    <property type="match status" value="1"/>
</dbReference>
<gene>
    <name evidence="13" type="primary">cysS</name>
    <name evidence="15" type="ORF">CVT63_02845</name>
</gene>
<evidence type="ECO:0000256" key="1">
    <source>
        <dbReference type="ARBA" id="ARBA00004496"/>
    </source>
</evidence>
<keyword evidence="8 13" id="KW-0862">Zinc</keyword>
<dbReference type="SUPFAM" id="SSF47323">
    <property type="entry name" value="Anticodon-binding domain of a subclass of class I aminoacyl-tRNA synthetases"/>
    <property type="match status" value="1"/>
</dbReference>
<dbReference type="EC" id="6.1.1.16" evidence="13"/>
<organism evidence="15 16">
    <name type="scientific">Candidatus Anoxymicrobium japonicum</name>
    <dbReference type="NCBI Taxonomy" id="2013648"/>
    <lineage>
        <taxon>Bacteria</taxon>
        <taxon>Bacillati</taxon>
        <taxon>Actinomycetota</taxon>
        <taxon>Candidatus Geothermincolia</taxon>
        <taxon>Candidatus Geothermincolales</taxon>
        <taxon>Candidatus Anoxymicrobiaceae</taxon>
        <taxon>Candidatus Anoxymicrobium</taxon>
    </lineage>
</organism>
<reference evidence="15 16" key="1">
    <citation type="journal article" date="2017" name="ISME J.">
        <title>Potential for microbial H2 and metal transformations associated with novel bacteria and archaea in deep terrestrial subsurface sediments.</title>
        <authorList>
            <person name="Hernsdorf A.W."/>
            <person name="Amano Y."/>
            <person name="Miyakawa K."/>
            <person name="Ise K."/>
            <person name="Suzuki Y."/>
            <person name="Anantharaman K."/>
            <person name="Probst A."/>
            <person name="Burstein D."/>
            <person name="Thomas B.C."/>
            <person name="Banfield J.F."/>
        </authorList>
    </citation>
    <scope>NUCLEOTIDE SEQUENCE [LARGE SCALE GENOMIC DNA]</scope>
    <source>
        <strain evidence="15">HGW-Actinobacteria-3</strain>
    </source>
</reference>
<dbReference type="InterPro" id="IPR015273">
    <property type="entry name" value="Cys-tRNA-synt_Ia_DALR"/>
</dbReference>
<dbReference type="AlphaFoldDB" id="A0A2N3G707"/>
<comment type="similarity">
    <text evidence="2 13">Belongs to the class-I aminoacyl-tRNA synthetase family.</text>
</comment>
<dbReference type="Gene3D" id="1.20.120.1910">
    <property type="entry name" value="Cysteine-tRNA ligase, C-terminal anti-codon recognition domain"/>
    <property type="match status" value="1"/>
</dbReference>